<evidence type="ECO:0000313" key="2">
    <source>
        <dbReference type="EMBL" id="KAG5216128.1"/>
    </source>
</evidence>
<dbReference type="Proteomes" id="UP000664991">
    <property type="component" value="Unassembled WGS sequence"/>
</dbReference>
<proteinExistence type="predicted"/>
<dbReference type="AlphaFoldDB" id="A0A836D868"/>
<reference evidence="2 3" key="1">
    <citation type="submission" date="2020-12" db="EMBL/GenBank/DDBJ databases">
        <title>De novo assembly of Tibetan sheep genome.</title>
        <authorList>
            <person name="Li X."/>
        </authorList>
    </citation>
    <scope>NUCLEOTIDE SEQUENCE [LARGE SCALE GENOMIC DNA]</scope>
    <source>
        <tissue evidence="2">Heart</tissue>
    </source>
</reference>
<organism evidence="2 3">
    <name type="scientific">Ovis aries</name>
    <name type="common">Sheep</name>
    <dbReference type="NCBI Taxonomy" id="9940"/>
    <lineage>
        <taxon>Eukaryota</taxon>
        <taxon>Metazoa</taxon>
        <taxon>Chordata</taxon>
        <taxon>Craniata</taxon>
        <taxon>Vertebrata</taxon>
        <taxon>Euteleostomi</taxon>
        <taxon>Mammalia</taxon>
        <taxon>Eutheria</taxon>
        <taxon>Laurasiatheria</taxon>
        <taxon>Artiodactyla</taxon>
        <taxon>Ruminantia</taxon>
        <taxon>Pecora</taxon>
        <taxon>Bovidae</taxon>
        <taxon>Caprinae</taxon>
        <taxon>Ovis</taxon>
    </lineage>
</organism>
<feature type="compositionally biased region" description="Basic residues" evidence="1">
    <location>
        <begin position="132"/>
        <end position="143"/>
    </location>
</feature>
<feature type="compositionally biased region" description="Polar residues" evidence="1">
    <location>
        <begin position="29"/>
        <end position="41"/>
    </location>
</feature>
<comment type="caution">
    <text evidence="2">The sequence shown here is derived from an EMBL/GenBank/DDBJ whole genome shotgun (WGS) entry which is preliminary data.</text>
</comment>
<protein>
    <submittedName>
        <fullName evidence="2">Uncharacterized protein</fullName>
    </submittedName>
</protein>
<feature type="compositionally biased region" description="Basic residues" evidence="1">
    <location>
        <begin position="161"/>
        <end position="175"/>
    </location>
</feature>
<name>A0A836D868_SHEEP</name>
<feature type="compositionally biased region" description="Polar residues" evidence="1">
    <location>
        <begin position="88"/>
        <end position="100"/>
    </location>
</feature>
<evidence type="ECO:0000313" key="3">
    <source>
        <dbReference type="Proteomes" id="UP000664991"/>
    </source>
</evidence>
<dbReference type="EMBL" id="JAEMGP010000001">
    <property type="protein sequence ID" value="KAG5216128.1"/>
    <property type="molecule type" value="Genomic_DNA"/>
</dbReference>
<gene>
    <name evidence="2" type="ORF">JEQ12_001704</name>
</gene>
<evidence type="ECO:0000256" key="1">
    <source>
        <dbReference type="SAM" id="MobiDB-lite"/>
    </source>
</evidence>
<feature type="region of interest" description="Disordered" evidence="1">
    <location>
        <begin position="1"/>
        <end position="175"/>
    </location>
</feature>
<accession>A0A836D868</accession>
<sequence>MPKMTVADSATRPPGPQRGVNAPHPVTRATLQSDTEAQDSASRAAGRRTEAFHSPDAGTPRLPRRRRPRGTECNSRDALSVGPGSEAQPPSTTRLTQTSPAARGAVIAPGSIPPRPRPRSVSPSLLGTLRVRAPRKDRTHARAHAPPERRRAKGATVRSSLQRRRRHCRSAACRR</sequence>